<protein>
    <submittedName>
        <fullName evidence="1">Uncharacterized protein</fullName>
    </submittedName>
</protein>
<dbReference type="RefSeq" id="WP_350269485.1">
    <property type="nucleotide sequence ID" value="NZ_CP158281.1"/>
</dbReference>
<reference evidence="1" key="1">
    <citation type="submission" date="2024-06" db="EMBL/GenBank/DDBJ databases">
        <title>Brevibacterium koreense sp. nov., isolated from jogae-jeotgal, a Korean fermented seafood.</title>
        <authorList>
            <person name="Whon T.W."/>
            <person name="Nam S."/>
            <person name="Kim Y."/>
        </authorList>
    </citation>
    <scope>NUCLEOTIDE SEQUENCE</scope>
    <source>
        <strain evidence="1">CBA3109</strain>
    </source>
</reference>
<name>A0AAU7UJ69_9MICO</name>
<organism evidence="1">
    <name type="scientific">Brevibacterium koreense</name>
    <dbReference type="NCBI Taxonomy" id="3140787"/>
    <lineage>
        <taxon>Bacteria</taxon>
        <taxon>Bacillati</taxon>
        <taxon>Actinomycetota</taxon>
        <taxon>Actinomycetes</taxon>
        <taxon>Micrococcales</taxon>
        <taxon>Brevibacteriaceae</taxon>
        <taxon>Brevibacterium</taxon>
    </lineage>
</organism>
<gene>
    <name evidence="1" type="ORF">AAFP32_12995</name>
</gene>
<proteinExistence type="predicted"/>
<dbReference type="AlphaFoldDB" id="A0AAU7UJ69"/>
<evidence type="ECO:0000313" key="1">
    <source>
        <dbReference type="EMBL" id="XBV88470.1"/>
    </source>
</evidence>
<dbReference type="EMBL" id="CP158281">
    <property type="protein sequence ID" value="XBV88470.1"/>
    <property type="molecule type" value="Genomic_DNA"/>
</dbReference>
<dbReference type="InterPro" id="IPR041289">
    <property type="entry name" value="Bact_RF_family3"/>
</dbReference>
<sequence length="366" mass="39261">MTANPQGTVDSLDFTDVLERGDTSGPKASLYVPTDVTGTQADRSAKILKNQVKHATARFEELGMSSSAAESAFAPIAELIADSSYWRLQSRGLVVFVEPGYHRAVRVPIDVIESVTVDEQFDVLPLAPVLETSGRCYILALAKNSLRLFEAARNSIEELPLGTIPGSFDEVIGDLPEQSLQFRATGGGEAAYYGQGGTGETETMLTEKFIRAVGKAVGDELGTARSQPLVLASVAEYLPIFRKASAYPVIHDRVIPGSPEHSQPDDLRSAAWKLLHDSEAARESAERERALSLVHNGKGAVDVGEIAHAAEQGRVDTLYLPRDGEQLLASDARRQVNLAALATIRTSGTLRTLGGGGAEVIATFRY</sequence>
<dbReference type="Pfam" id="PF18845">
    <property type="entry name" value="baeRF_family3"/>
    <property type="match status" value="1"/>
</dbReference>
<dbReference type="KEGG" id="bkr:AAFP32_12995"/>
<accession>A0AAU7UJ69</accession>